<reference evidence="1 2" key="1">
    <citation type="submission" date="2018-02" db="EMBL/GenBank/DDBJ databases">
        <title>8 Nocardia nova and 1 Nocardia cyriacigeorgica strain used for evolution to TMP-SMX.</title>
        <authorList>
            <person name="Mehta H."/>
            <person name="Weng J."/>
            <person name="Shamoo Y."/>
        </authorList>
    </citation>
    <scope>NUCLEOTIDE SEQUENCE [LARGE SCALE GENOMIC DNA]</scope>
    <source>
        <strain evidence="1 2">MDA3139</strain>
    </source>
</reference>
<comment type="caution">
    <text evidence="1">The sequence shown here is derived from an EMBL/GenBank/DDBJ whole genome shotgun (WGS) entry which is preliminary data.</text>
</comment>
<dbReference type="InterPro" id="IPR027417">
    <property type="entry name" value="P-loop_NTPase"/>
</dbReference>
<dbReference type="Pfam" id="PF13671">
    <property type="entry name" value="AAA_33"/>
    <property type="match status" value="1"/>
</dbReference>
<dbReference type="Gene3D" id="3.40.50.300">
    <property type="entry name" value="P-loop containing nucleotide triphosphate hydrolases"/>
    <property type="match status" value="1"/>
</dbReference>
<organism evidence="1 2">
    <name type="scientific">Nocardia nova</name>
    <dbReference type="NCBI Taxonomy" id="37330"/>
    <lineage>
        <taxon>Bacteria</taxon>
        <taxon>Bacillati</taxon>
        <taxon>Actinomycetota</taxon>
        <taxon>Actinomycetes</taxon>
        <taxon>Mycobacteriales</taxon>
        <taxon>Nocardiaceae</taxon>
        <taxon>Nocardia</taxon>
    </lineage>
</organism>
<evidence type="ECO:0000313" key="2">
    <source>
        <dbReference type="Proteomes" id="UP000239874"/>
    </source>
</evidence>
<accession>A0A2S6AQA9</accession>
<dbReference type="Proteomes" id="UP000239874">
    <property type="component" value="Unassembled WGS sequence"/>
</dbReference>
<dbReference type="EMBL" id="PSZC01000009">
    <property type="protein sequence ID" value="PPJ37467.1"/>
    <property type="molecule type" value="Genomic_DNA"/>
</dbReference>
<sequence>MLFVWLNGSFGAGKTSIARELVAADPQHWRLFDPEFVGFMLRAQFPDAEATDFQDLPSWRRLVPFVADDIATETGQNLVIVQTVLNQKYWTEIANGIAELEHPLRHVLIDARPDVLRQRISEDEVLHRAASWRLQHVPAYIAARNDWLANAADLVVDTTSLSPVRAAAEITEAIERWATDDTPEGSDDRP</sequence>
<dbReference type="SUPFAM" id="SSF52540">
    <property type="entry name" value="P-loop containing nucleoside triphosphate hydrolases"/>
    <property type="match status" value="1"/>
</dbReference>
<proteinExistence type="predicted"/>
<dbReference type="GO" id="GO:0005524">
    <property type="term" value="F:ATP binding"/>
    <property type="evidence" value="ECO:0007669"/>
    <property type="project" value="UniProtKB-KW"/>
</dbReference>
<dbReference type="AlphaFoldDB" id="A0A2S6AQA9"/>
<dbReference type="OrthoDB" id="9799092at2"/>
<evidence type="ECO:0000313" key="1">
    <source>
        <dbReference type="EMBL" id="PPJ37467.1"/>
    </source>
</evidence>
<keyword evidence="1" id="KW-0547">Nucleotide-binding</keyword>
<protein>
    <submittedName>
        <fullName evidence="1">ATP-binding protein</fullName>
    </submittedName>
</protein>
<name>A0A2S6AQA9_9NOCA</name>
<keyword evidence="1" id="KW-0067">ATP-binding</keyword>
<gene>
    <name evidence="1" type="ORF">C5E45_15225</name>
</gene>